<evidence type="ECO:0000256" key="4">
    <source>
        <dbReference type="ARBA" id="ARBA00022554"/>
    </source>
</evidence>
<evidence type="ECO:0000313" key="12">
    <source>
        <dbReference type="EMBL" id="AOW03943.1"/>
    </source>
</evidence>
<evidence type="ECO:0000259" key="11">
    <source>
        <dbReference type="Pfam" id="PF01490"/>
    </source>
</evidence>
<keyword evidence="7 10" id="KW-1133">Transmembrane helix</keyword>
<gene>
    <name evidence="13" type="ORF">B0I71DRAFT_135460</name>
    <name evidence="12" type="ORF">YALI1_D14670g</name>
</gene>
<dbReference type="GO" id="GO:0005313">
    <property type="term" value="F:L-glutamate transmembrane transporter activity"/>
    <property type="evidence" value="ECO:0007669"/>
    <property type="project" value="TreeGrafter"/>
</dbReference>
<feature type="transmembrane region" description="Helical" evidence="10">
    <location>
        <begin position="444"/>
        <end position="463"/>
    </location>
</feature>
<dbReference type="GO" id="GO:0005290">
    <property type="term" value="F:L-histidine transmembrane transporter activity"/>
    <property type="evidence" value="ECO:0007669"/>
    <property type="project" value="TreeGrafter"/>
</dbReference>
<dbReference type="Proteomes" id="UP000256601">
    <property type="component" value="Unassembled WGS sequence"/>
</dbReference>
<feature type="transmembrane region" description="Helical" evidence="10">
    <location>
        <begin position="153"/>
        <end position="174"/>
    </location>
</feature>
<keyword evidence="5 10" id="KW-0812">Transmembrane</keyword>
<keyword evidence="3" id="KW-0813">Transport</keyword>
<dbReference type="GO" id="GO:0005302">
    <property type="term" value="F:L-tyrosine transmembrane transporter activity"/>
    <property type="evidence" value="ECO:0007669"/>
    <property type="project" value="TreeGrafter"/>
</dbReference>
<feature type="transmembrane region" description="Helical" evidence="10">
    <location>
        <begin position="108"/>
        <end position="133"/>
    </location>
</feature>
<feature type="region of interest" description="Disordered" evidence="9">
    <location>
        <begin position="1"/>
        <end position="20"/>
    </location>
</feature>
<evidence type="ECO:0000256" key="2">
    <source>
        <dbReference type="ARBA" id="ARBA00008066"/>
    </source>
</evidence>
<accession>A0A1H6PY62</accession>
<dbReference type="AlphaFoldDB" id="A0A1H6PY62"/>
<name>A0A1H6PY62_YARLL</name>
<reference evidence="13 15" key="2">
    <citation type="submission" date="2018-07" db="EMBL/GenBank/DDBJ databases">
        <title>Draft Genome Assemblies for Five Robust Yarrowia lipolytica Strains Exhibiting High Lipid Production and Pentose Sugar Utilization and Sugar Alcohol Secretion from Undetoxified Lignocellulosic Biomass Hydrolysates.</title>
        <authorList>
            <consortium name="DOE Joint Genome Institute"/>
            <person name="Walker C."/>
            <person name="Ryu S."/>
            <person name="Na H."/>
            <person name="Zane M."/>
            <person name="LaButti K."/>
            <person name="Lipzen A."/>
            <person name="Haridas S."/>
            <person name="Barry K."/>
            <person name="Grigoriev I.V."/>
            <person name="Quarterman J."/>
            <person name="Slininger P."/>
            <person name="Dien B."/>
            <person name="Trinh C.T."/>
        </authorList>
    </citation>
    <scope>NUCLEOTIDE SEQUENCE [LARGE SCALE GENOMIC DNA]</scope>
    <source>
        <strain evidence="13 15">YB392</strain>
    </source>
</reference>
<dbReference type="eggNOG" id="KOG1305">
    <property type="taxonomic scope" value="Eukaryota"/>
</dbReference>
<protein>
    <submittedName>
        <fullName evidence="13">Transmembrane amino acid transporter protein-domain-containing protein</fullName>
    </submittedName>
</protein>
<dbReference type="Pfam" id="PF01490">
    <property type="entry name" value="Aa_trans"/>
    <property type="match status" value="1"/>
</dbReference>
<dbReference type="InterPro" id="IPR013057">
    <property type="entry name" value="AA_transpt_TM"/>
</dbReference>
<organism evidence="12 14">
    <name type="scientific">Yarrowia lipolytica</name>
    <name type="common">Candida lipolytica</name>
    <dbReference type="NCBI Taxonomy" id="4952"/>
    <lineage>
        <taxon>Eukaryota</taxon>
        <taxon>Fungi</taxon>
        <taxon>Dikarya</taxon>
        <taxon>Ascomycota</taxon>
        <taxon>Saccharomycotina</taxon>
        <taxon>Dipodascomycetes</taxon>
        <taxon>Dipodascales</taxon>
        <taxon>Dipodascales incertae sedis</taxon>
        <taxon>Yarrowia</taxon>
    </lineage>
</organism>
<evidence type="ECO:0000256" key="9">
    <source>
        <dbReference type="SAM" id="MobiDB-lite"/>
    </source>
</evidence>
<reference evidence="12 14" key="1">
    <citation type="journal article" date="2016" name="PLoS ONE">
        <title>Sequence Assembly of Yarrowia lipolytica Strain W29/CLIB89 Shows Transposable Element Diversity.</title>
        <authorList>
            <person name="Magnan C."/>
            <person name="Yu J."/>
            <person name="Chang I."/>
            <person name="Jahn E."/>
            <person name="Kanomata Y."/>
            <person name="Wu J."/>
            <person name="Zeller M."/>
            <person name="Oakes M."/>
            <person name="Baldi P."/>
            <person name="Sandmeyer S."/>
        </authorList>
    </citation>
    <scope>NUCLEOTIDE SEQUENCE [LARGE SCALE GENOMIC DNA]</scope>
    <source>
        <strain evidence="12">CLIB89</strain>
        <strain evidence="14">CLIB89(W29)</strain>
    </source>
</reference>
<evidence type="ECO:0000256" key="1">
    <source>
        <dbReference type="ARBA" id="ARBA00004128"/>
    </source>
</evidence>
<feature type="transmembrane region" description="Helical" evidence="10">
    <location>
        <begin position="186"/>
        <end position="205"/>
    </location>
</feature>
<feature type="compositionally biased region" description="Polar residues" evidence="9">
    <location>
        <begin position="1"/>
        <end position="15"/>
    </location>
</feature>
<dbReference type="VEuPathDB" id="FungiDB:YALI1_D14670g"/>
<sequence length="464" mass="50194">MTQAEPSSRQSTDMQYGSVHSEPLEPVSSAYQATGTIMSSVINLVNTIVGAGILAMPFALRQNSLFLGVFLIIMSGSLSGFGLFLQGRCAFYAPARQASFFALASQTYPSLSVIFDIAIAVKCFGVGVSYLIIVGDLMPQVVQSLFNPGDNTQFIVSREFWILASVAIVVPLSYLRKIDSLKYTSLVALISVGYLIVLVVAYYLFSDISSTRAPISLFKPAKISNVLSCFPIIVFAFTCHQNMFSIVNELQHRTAANINRVVATSISFSAFCYCLVGVTGYLSFGNIVSGNIVSMYPSSVATEIARFCIAFMVVLSYPLQCHPCRASLDHTYSWFQSSGFVKSLAHKVSWSRLPSSEEEMVHPTSGGQPGSMTTARFGIVTTIIVVASYITALTVESLELMLAFVGSTGSTSISFILPGLFAYKLIGADASNSEDWLKWSGLALCLYGVLVMIVSLGINIYLLL</sequence>
<dbReference type="GO" id="GO:0061459">
    <property type="term" value="F:L-arginine transmembrane transporter activity"/>
    <property type="evidence" value="ECO:0007669"/>
    <property type="project" value="TreeGrafter"/>
</dbReference>
<dbReference type="EMBL" id="CP017556">
    <property type="protein sequence ID" value="AOW03943.1"/>
    <property type="molecule type" value="Genomic_DNA"/>
</dbReference>
<feature type="transmembrane region" description="Helical" evidence="10">
    <location>
        <begin position="41"/>
        <end position="60"/>
    </location>
</feature>
<evidence type="ECO:0000256" key="8">
    <source>
        <dbReference type="ARBA" id="ARBA00023136"/>
    </source>
</evidence>
<keyword evidence="8 10" id="KW-0472">Membrane</keyword>
<dbReference type="Proteomes" id="UP000182444">
    <property type="component" value="Chromosome 1D"/>
</dbReference>
<evidence type="ECO:0000313" key="15">
    <source>
        <dbReference type="Proteomes" id="UP000256601"/>
    </source>
</evidence>
<evidence type="ECO:0000256" key="10">
    <source>
        <dbReference type="SAM" id="Phobius"/>
    </source>
</evidence>
<feature type="transmembrane region" description="Helical" evidence="10">
    <location>
        <begin position="401"/>
        <end position="423"/>
    </location>
</feature>
<keyword evidence="6" id="KW-0029">Amino-acid transport</keyword>
<evidence type="ECO:0000256" key="7">
    <source>
        <dbReference type="ARBA" id="ARBA00022989"/>
    </source>
</evidence>
<evidence type="ECO:0000313" key="13">
    <source>
        <dbReference type="EMBL" id="RDW23754.1"/>
    </source>
</evidence>
<dbReference type="PANTHER" id="PTHR22950">
    <property type="entry name" value="AMINO ACID TRANSPORTER"/>
    <property type="match status" value="1"/>
</dbReference>
<dbReference type="GO" id="GO:0015194">
    <property type="term" value="F:L-serine transmembrane transporter activity"/>
    <property type="evidence" value="ECO:0007669"/>
    <property type="project" value="TreeGrafter"/>
</dbReference>
<dbReference type="VEuPathDB" id="FungiDB:YALI0_D11836g"/>
<dbReference type="GO" id="GO:0015189">
    <property type="term" value="F:L-lysine transmembrane transporter activity"/>
    <property type="evidence" value="ECO:0007669"/>
    <property type="project" value="TreeGrafter"/>
</dbReference>
<feature type="transmembrane region" description="Helical" evidence="10">
    <location>
        <begin position="217"/>
        <end position="240"/>
    </location>
</feature>
<evidence type="ECO:0000256" key="5">
    <source>
        <dbReference type="ARBA" id="ARBA00022692"/>
    </source>
</evidence>
<dbReference type="GO" id="GO:0000329">
    <property type="term" value="C:fungal-type vacuole membrane"/>
    <property type="evidence" value="ECO:0007669"/>
    <property type="project" value="TreeGrafter"/>
</dbReference>
<dbReference type="KEGG" id="yli:2910602"/>
<dbReference type="PANTHER" id="PTHR22950:SF678">
    <property type="entry name" value="VACUOLAR AMINO ACID TRANSPORTER 5-RELATED"/>
    <property type="match status" value="1"/>
</dbReference>
<feature type="domain" description="Amino acid transporter transmembrane" evidence="11">
    <location>
        <begin position="34"/>
        <end position="456"/>
    </location>
</feature>
<evidence type="ECO:0000313" key="14">
    <source>
        <dbReference type="Proteomes" id="UP000182444"/>
    </source>
</evidence>
<comment type="subcellular location">
    <subcellularLocation>
        <location evidence="1">Vacuole membrane</location>
        <topology evidence="1">Multi-pass membrane protein</topology>
    </subcellularLocation>
</comment>
<keyword evidence="4" id="KW-0926">Vacuole</keyword>
<dbReference type="OrthoDB" id="438545at2759"/>
<evidence type="ECO:0000256" key="6">
    <source>
        <dbReference type="ARBA" id="ARBA00022970"/>
    </source>
</evidence>
<dbReference type="EMBL" id="KZ859067">
    <property type="protein sequence ID" value="RDW23754.1"/>
    <property type="molecule type" value="Genomic_DNA"/>
</dbReference>
<proteinExistence type="inferred from homology"/>
<feature type="transmembrane region" description="Helical" evidence="10">
    <location>
        <begin position="377"/>
        <end position="395"/>
    </location>
</feature>
<evidence type="ECO:0000256" key="3">
    <source>
        <dbReference type="ARBA" id="ARBA00022448"/>
    </source>
</evidence>
<feature type="transmembrane region" description="Helical" evidence="10">
    <location>
        <begin position="66"/>
        <end position="87"/>
    </location>
</feature>
<feature type="transmembrane region" description="Helical" evidence="10">
    <location>
        <begin position="261"/>
        <end position="284"/>
    </location>
</feature>
<comment type="similarity">
    <text evidence="2">Belongs to the amino acid/polyamine transporter 2 family.</text>
</comment>